<dbReference type="EMBL" id="FMKA01000003">
    <property type="protein sequence ID" value="SCP95985.1"/>
    <property type="molecule type" value="Genomic_DNA"/>
</dbReference>
<name>A0A1D3TQS2_9FIRM</name>
<keyword evidence="1" id="KW-0812">Transmembrane</keyword>
<dbReference type="RefSeq" id="WP_091230785.1">
    <property type="nucleotide sequence ID" value="NZ_FMKA01000003.1"/>
</dbReference>
<accession>A0A1D3TQS2</accession>
<feature type="transmembrane region" description="Helical" evidence="1">
    <location>
        <begin position="6"/>
        <end position="26"/>
    </location>
</feature>
<keyword evidence="3" id="KW-1185">Reference proteome</keyword>
<dbReference type="STRING" id="1619234.SAMN05421730_100390"/>
<dbReference type="OrthoDB" id="2082320at2"/>
<dbReference type="Proteomes" id="UP000199315">
    <property type="component" value="Unassembled WGS sequence"/>
</dbReference>
<proteinExistence type="predicted"/>
<keyword evidence="1" id="KW-1133">Transmembrane helix</keyword>
<organism evidence="2 3">
    <name type="scientific">Anaerobium acetethylicum</name>
    <dbReference type="NCBI Taxonomy" id="1619234"/>
    <lineage>
        <taxon>Bacteria</taxon>
        <taxon>Bacillati</taxon>
        <taxon>Bacillota</taxon>
        <taxon>Clostridia</taxon>
        <taxon>Lachnospirales</taxon>
        <taxon>Lachnospiraceae</taxon>
        <taxon>Anaerobium</taxon>
    </lineage>
</organism>
<gene>
    <name evidence="2" type="ORF">SAMN05421730_100390</name>
</gene>
<keyword evidence="1" id="KW-0472">Membrane</keyword>
<reference evidence="2 3" key="1">
    <citation type="submission" date="2016-09" db="EMBL/GenBank/DDBJ databases">
        <authorList>
            <person name="Capua I."/>
            <person name="De Benedictis P."/>
            <person name="Joannis T."/>
            <person name="Lombin L.H."/>
            <person name="Cattoli G."/>
        </authorList>
    </citation>
    <scope>NUCLEOTIDE SEQUENCE [LARGE SCALE GENOMIC DNA]</scope>
    <source>
        <strain evidence="2 3">GluBS11</strain>
    </source>
</reference>
<evidence type="ECO:0000313" key="3">
    <source>
        <dbReference type="Proteomes" id="UP000199315"/>
    </source>
</evidence>
<protein>
    <submittedName>
        <fullName evidence="2">Uncharacterized protein</fullName>
    </submittedName>
</protein>
<evidence type="ECO:0000256" key="1">
    <source>
        <dbReference type="SAM" id="Phobius"/>
    </source>
</evidence>
<dbReference type="AlphaFoldDB" id="A0A1D3TQS2"/>
<evidence type="ECO:0000313" key="2">
    <source>
        <dbReference type="EMBL" id="SCP95985.1"/>
    </source>
</evidence>
<sequence>MEDAYSRVMAILLASVLMFLLPMLYISERQETMAQSWVLTETACLVDAVRNTGVLTEGMFREYEKRLAGLEQLYEIQVTHVAYGLYESEGEIETRQERHYTEEIKEALLEQGEYCFAMDDFLKIEVSDRNGSFGERLLNSFLAEDLETEKIIAYYGGTIKYEAY</sequence>